<dbReference type="EMBL" id="CP116810">
    <property type="protein sequence ID" value="WCL91393.1"/>
    <property type="molecule type" value="Genomic_DNA"/>
</dbReference>
<accession>Q6NAC7</accession>
<dbReference type="KEGG" id="rpa:TX73_006460"/>
<keyword evidence="1" id="KW-0472">Membrane</keyword>
<gene>
    <name evidence="2" type="ordered locus">RPA1258</name>
    <name evidence="3" type="ORF">TX73_006460</name>
</gene>
<dbReference type="AlphaFoldDB" id="Q6NAC7"/>
<proteinExistence type="predicted"/>
<keyword evidence="4" id="KW-1185">Reference proteome</keyword>
<reference evidence="2 4" key="2">
    <citation type="journal article" date="2004" name="Nat. Biotechnol.">
        <title>Complete genome sequence of the metabolically versatile photosynthetic bacterium Rhodopseudomonas palustris.</title>
        <authorList>
            <person name="Larimer F.W."/>
            <person name="Chain P."/>
            <person name="Hauser L."/>
            <person name="Lamerdin J."/>
            <person name="Malfatti S."/>
            <person name="Do L."/>
            <person name="Land M.L."/>
            <person name="Pelletier D.A."/>
            <person name="Beatty J.T."/>
            <person name="Lang A.S."/>
            <person name="Tabita F.R."/>
            <person name="Gibson J.L."/>
            <person name="Hanson T.E."/>
            <person name="Bobst C."/>
            <person name="Torres J.L."/>
            <person name="Peres C."/>
            <person name="Harrison F.H."/>
            <person name="Gibson J."/>
            <person name="Harwood C.S."/>
        </authorList>
    </citation>
    <scope>NUCLEOTIDE SEQUENCE [LARGE SCALE GENOMIC DNA]</scope>
    <source>
        <strain evidence="4">ATCC BAA-98 / CGA009</strain>
        <strain evidence="2">CGA009</strain>
    </source>
</reference>
<evidence type="ECO:0000313" key="3">
    <source>
        <dbReference type="EMBL" id="WCL91393.1"/>
    </source>
</evidence>
<organism evidence="2">
    <name type="scientific">Rhodopseudomonas palustris (strain ATCC BAA-98 / CGA009)</name>
    <dbReference type="NCBI Taxonomy" id="258594"/>
    <lineage>
        <taxon>Bacteria</taxon>
        <taxon>Pseudomonadati</taxon>
        <taxon>Pseudomonadota</taxon>
        <taxon>Alphaproteobacteria</taxon>
        <taxon>Hyphomicrobiales</taxon>
        <taxon>Nitrobacteraceae</taxon>
        <taxon>Rhodopseudomonas</taxon>
    </lineage>
</organism>
<reference evidence="3" key="3">
    <citation type="submission" date="2022-12" db="EMBL/GenBank/DDBJ databases">
        <title>Complete genome sequence of Rhodopseudomonas palustris CGA0092 and corrections to the R. palustris CGA009 genome sequence.</title>
        <authorList>
            <person name="Mazny B.R."/>
            <person name="Sheff O.F."/>
            <person name="LaSarre B."/>
            <person name="McKinlay A."/>
            <person name="McKinlay J.B."/>
        </authorList>
    </citation>
    <scope>NUCLEOTIDE SEQUENCE</scope>
    <source>
        <strain evidence="3">CGA009</strain>
    </source>
</reference>
<name>Q6NAC7_RHOPA</name>
<dbReference type="RefSeq" id="WP_011156822.1">
    <property type="nucleotide sequence ID" value="NZ_CP116810.1"/>
</dbReference>
<keyword evidence="1" id="KW-0812">Transmembrane</keyword>
<sequence length="140" mass="15369">MTADRRQLTFVTPDPDGVRFLTMRFERHSDGRTMSAALRLWLRAAICVCAFVVLVLGNVTVASAHEAPRPELVFVKTPPPVPPLNLSDDPEIMTTDSANALTPVSFRSLGCDQSTRVHLPLAEPMLDRSEPPQLRPPIAA</sequence>
<reference evidence="3" key="1">
    <citation type="submission" date="2003-07" db="EMBL/GenBank/DDBJ databases">
        <authorList>
            <consortium name="Rhodopseudomonas genome consortium"/>
            <person name="Larimer F."/>
            <person name="Harwood C."/>
        </authorList>
    </citation>
    <scope>NUCLEOTIDE SEQUENCE</scope>
    <source>
        <strain evidence="3">CGA009</strain>
    </source>
</reference>
<dbReference type="Proteomes" id="UP000001426">
    <property type="component" value="Chromosome"/>
</dbReference>
<protein>
    <submittedName>
        <fullName evidence="2">Uncharacterized protein</fullName>
    </submittedName>
</protein>
<keyword evidence="1" id="KW-1133">Transmembrane helix</keyword>
<feature type="transmembrane region" description="Helical" evidence="1">
    <location>
        <begin position="40"/>
        <end position="61"/>
    </location>
</feature>
<evidence type="ECO:0000313" key="4">
    <source>
        <dbReference type="Proteomes" id="UP000001426"/>
    </source>
</evidence>
<evidence type="ECO:0000313" key="2">
    <source>
        <dbReference type="EMBL" id="CAE26701.1"/>
    </source>
</evidence>
<dbReference type="HOGENOM" id="CLU_152572_0_0_5"/>
<dbReference type="STRING" id="258594.RPA1258"/>
<dbReference type="EMBL" id="BX572596">
    <property type="protein sequence ID" value="CAE26701.1"/>
    <property type="molecule type" value="Genomic_DNA"/>
</dbReference>
<evidence type="ECO:0000256" key="1">
    <source>
        <dbReference type="SAM" id="Phobius"/>
    </source>
</evidence>